<evidence type="ECO:0000256" key="6">
    <source>
        <dbReference type="HAMAP-Rule" id="MF_01161"/>
    </source>
</evidence>
<dbReference type="PANTHER" id="PTHR43033:SF1">
    <property type="entry name" value="TRNA(ILE)-LYSIDINE SYNTHASE-RELATED"/>
    <property type="match status" value="1"/>
</dbReference>
<dbReference type="GO" id="GO:0032267">
    <property type="term" value="F:tRNA(Ile)-lysidine synthase activity"/>
    <property type="evidence" value="ECO:0007669"/>
    <property type="project" value="UniProtKB-EC"/>
</dbReference>
<dbReference type="InterPro" id="IPR012094">
    <property type="entry name" value="tRNA_Ile_lys_synt"/>
</dbReference>
<dbReference type="CDD" id="cd01992">
    <property type="entry name" value="TilS_N"/>
    <property type="match status" value="1"/>
</dbReference>
<proteinExistence type="inferred from homology"/>
<name>A0A916QH21_9LACO</name>
<keyword evidence="1 6" id="KW-0436">Ligase</keyword>
<comment type="caution">
    <text evidence="6">Lacks conserved residue(s) required for the propagation of feature annotation.</text>
</comment>
<organism evidence="8 9">
    <name type="scientific">Lactobacillus corticis</name>
    <dbReference type="NCBI Taxonomy" id="2201249"/>
    <lineage>
        <taxon>Bacteria</taxon>
        <taxon>Bacillati</taxon>
        <taxon>Bacillota</taxon>
        <taxon>Bacilli</taxon>
        <taxon>Lactobacillales</taxon>
        <taxon>Lactobacillaceae</taxon>
        <taxon>Lactobacillus</taxon>
    </lineage>
</organism>
<keyword evidence="2 6" id="KW-0819">tRNA processing</keyword>
<gene>
    <name evidence="8" type="primary">mesJ</name>
    <name evidence="6" type="synonym">tilS</name>
    <name evidence="8" type="ORF">LCB40_07090</name>
</gene>
<evidence type="ECO:0000256" key="3">
    <source>
        <dbReference type="ARBA" id="ARBA00022741"/>
    </source>
</evidence>
<dbReference type="EC" id="6.3.4.19" evidence="6"/>
<dbReference type="Gene3D" id="3.40.50.620">
    <property type="entry name" value="HUPs"/>
    <property type="match status" value="1"/>
</dbReference>
<keyword evidence="9" id="KW-1185">Reference proteome</keyword>
<evidence type="ECO:0000256" key="1">
    <source>
        <dbReference type="ARBA" id="ARBA00022598"/>
    </source>
</evidence>
<dbReference type="InterPro" id="IPR014729">
    <property type="entry name" value="Rossmann-like_a/b/a_fold"/>
</dbReference>
<keyword evidence="6" id="KW-0963">Cytoplasm</keyword>
<feature type="domain" description="tRNA(Ile)-lysidine/2-thiocytidine synthase N-terminal" evidence="7">
    <location>
        <begin position="1"/>
        <end position="165"/>
    </location>
</feature>
<dbReference type="NCBIfam" id="TIGR02432">
    <property type="entry name" value="lysidine_TilS_N"/>
    <property type="match status" value="1"/>
</dbReference>
<evidence type="ECO:0000256" key="2">
    <source>
        <dbReference type="ARBA" id="ARBA00022694"/>
    </source>
</evidence>
<evidence type="ECO:0000259" key="7">
    <source>
        <dbReference type="Pfam" id="PF01171"/>
    </source>
</evidence>
<comment type="caution">
    <text evidence="8">The sequence shown here is derived from an EMBL/GenBank/DDBJ whole genome shotgun (WGS) entry which is preliminary data.</text>
</comment>
<accession>A0A916QH21</accession>
<comment type="catalytic activity">
    <reaction evidence="5 6">
        <text>cytidine(34) in tRNA(Ile2) + L-lysine + ATP = lysidine(34) in tRNA(Ile2) + AMP + diphosphate + H(+)</text>
        <dbReference type="Rhea" id="RHEA:43744"/>
        <dbReference type="Rhea" id="RHEA-COMP:10625"/>
        <dbReference type="Rhea" id="RHEA-COMP:10670"/>
        <dbReference type="ChEBI" id="CHEBI:15378"/>
        <dbReference type="ChEBI" id="CHEBI:30616"/>
        <dbReference type="ChEBI" id="CHEBI:32551"/>
        <dbReference type="ChEBI" id="CHEBI:33019"/>
        <dbReference type="ChEBI" id="CHEBI:82748"/>
        <dbReference type="ChEBI" id="CHEBI:83665"/>
        <dbReference type="ChEBI" id="CHEBI:456215"/>
        <dbReference type="EC" id="6.3.4.19"/>
    </reaction>
</comment>
<dbReference type="GO" id="GO:0006400">
    <property type="term" value="P:tRNA modification"/>
    <property type="evidence" value="ECO:0007669"/>
    <property type="project" value="UniProtKB-UniRule"/>
</dbReference>
<dbReference type="InterPro" id="IPR012795">
    <property type="entry name" value="tRNA_Ile_lys_synt_N"/>
</dbReference>
<keyword evidence="4" id="KW-0067">ATP-binding</keyword>
<dbReference type="Pfam" id="PF01171">
    <property type="entry name" value="ATP_bind_3"/>
    <property type="match status" value="1"/>
</dbReference>
<reference evidence="8" key="1">
    <citation type="submission" date="2020-08" db="EMBL/GenBank/DDBJ databases">
        <title>Taxonomic study for Lactobacillus species isolated from hardwood bark.</title>
        <authorList>
            <person name="Tohno M."/>
            <person name="Tanizawa Y."/>
        </authorList>
    </citation>
    <scope>NUCLEOTIDE SEQUENCE</scope>
    <source>
        <strain evidence="8">B40</strain>
    </source>
</reference>
<dbReference type="GO" id="GO:0005524">
    <property type="term" value="F:ATP binding"/>
    <property type="evidence" value="ECO:0007669"/>
    <property type="project" value="UniProtKB-KW"/>
</dbReference>
<comment type="subcellular location">
    <subcellularLocation>
        <location evidence="6">Cytoplasm</location>
    </subcellularLocation>
</comment>
<evidence type="ECO:0000256" key="5">
    <source>
        <dbReference type="ARBA" id="ARBA00048539"/>
    </source>
</evidence>
<dbReference type="PANTHER" id="PTHR43033">
    <property type="entry name" value="TRNA(ILE)-LYSIDINE SYNTHASE-RELATED"/>
    <property type="match status" value="1"/>
</dbReference>
<sequence length="383" mass="43348">MALLDLLVEAGARVIAAHVDHQLRADSADESRLLKAYCAARQVKLVETSWPKDLHPATGIEAAARDFRYAFLVKTAKEAGANYILTAHHGDDLAENELIKFIRSGKPQEMNSLQRSGQIHGVKLLRPLLDFSKAELLAYDQQRGLSYILDQTNTEDDTLRNRLRHHVMPQLKRESPQLIAHAGEFSREMTALTAWAIRGMQQIVPESYLDSLRVKSLNLSPTAEFLYWQYQIKTCFNEQIGHFGRWRLVHKAGYDYLIPPAVTEARKKIEPNQPFAFAGRHFCLRTSRIENEDTAWQLLGTFQADGSDFAAGVLPAGLKLNLKNGQHAKAKKKFADHGVPGPMRSHALAIFCANQAVFVEKCYQNQVFSENSPSYWLYYEKNI</sequence>
<comment type="similarity">
    <text evidence="6">Belongs to the tRNA(Ile)-lysidine synthase family.</text>
</comment>
<dbReference type="Proteomes" id="UP000677218">
    <property type="component" value="Unassembled WGS sequence"/>
</dbReference>
<dbReference type="SUPFAM" id="SSF52402">
    <property type="entry name" value="Adenine nucleotide alpha hydrolases-like"/>
    <property type="match status" value="1"/>
</dbReference>
<evidence type="ECO:0000256" key="4">
    <source>
        <dbReference type="ARBA" id="ARBA00022840"/>
    </source>
</evidence>
<evidence type="ECO:0000313" key="8">
    <source>
        <dbReference type="EMBL" id="GFZ26829.1"/>
    </source>
</evidence>
<protein>
    <recommendedName>
        <fullName evidence="6">tRNA(Ile)-lysidine synthase</fullName>
        <ecNumber evidence="6">6.3.4.19</ecNumber>
    </recommendedName>
    <alternativeName>
        <fullName evidence="6">tRNA(Ile)-2-lysyl-cytidine synthase</fullName>
    </alternativeName>
    <alternativeName>
        <fullName evidence="6">tRNA(Ile)-lysidine synthetase</fullName>
    </alternativeName>
</protein>
<dbReference type="InterPro" id="IPR011063">
    <property type="entry name" value="TilS/TtcA_N"/>
</dbReference>
<dbReference type="EMBL" id="BMAY01000004">
    <property type="protein sequence ID" value="GFZ26829.1"/>
    <property type="molecule type" value="Genomic_DNA"/>
</dbReference>
<dbReference type="AlphaFoldDB" id="A0A916QH21"/>
<comment type="function">
    <text evidence="6">Ligates lysine onto the cytidine present at position 34 of the AUA codon-specific tRNA(Ile) that contains the anticodon CAU, in an ATP-dependent manner. Cytidine is converted to lysidine, thus changing the amino acid specificity of the tRNA from methionine to isoleucine.</text>
</comment>
<dbReference type="HAMAP" id="MF_01161">
    <property type="entry name" value="tRNA_Ile_lys_synt"/>
    <property type="match status" value="1"/>
</dbReference>
<keyword evidence="3" id="KW-0547">Nucleotide-binding</keyword>
<evidence type="ECO:0000313" key="9">
    <source>
        <dbReference type="Proteomes" id="UP000677218"/>
    </source>
</evidence>
<dbReference type="GO" id="GO:0005737">
    <property type="term" value="C:cytoplasm"/>
    <property type="evidence" value="ECO:0007669"/>
    <property type="project" value="UniProtKB-SubCell"/>
</dbReference>